<keyword evidence="3" id="KW-1185">Reference proteome</keyword>
<reference evidence="2 3" key="1">
    <citation type="submission" date="2016-11" db="EMBL/GenBank/DDBJ databases">
        <authorList>
            <person name="Jaros S."/>
            <person name="Januszkiewicz K."/>
            <person name="Wedrychowicz H."/>
        </authorList>
    </citation>
    <scope>NUCLEOTIDE SEQUENCE [LARGE SCALE GENOMIC DNA]</scope>
    <source>
        <strain evidence="2 3">DSM 14916</strain>
    </source>
</reference>
<name>A0A1M6IZV7_9PROT</name>
<proteinExistence type="predicted"/>
<dbReference type="InterPro" id="IPR023606">
    <property type="entry name" value="CoA-Trfase_III_dom_1_sf"/>
</dbReference>
<protein>
    <submittedName>
        <fullName evidence="2">Crotonobetainyl-CoA:carnitine CoA-transferase CaiB</fullName>
    </submittedName>
</protein>
<dbReference type="EMBL" id="FQZF01000013">
    <property type="protein sequence ID" value="SHJ39937.1"/>
    <property type="molecule type" value="Genomic_DNA"/>
</dbReference>
<dbReference type="Gene3D" id="3.40.50.10540">
    <property type="entry name" value="Crotonobetainyl-coa:carnitine coa-transferase, domain 1"/>
    <property type="match status" value="1"/>
</dbReference>
<accession>A0A1M6IZV7</accession>
<keyword evidence="1 2" id="KW-0808">Transferase</keyword>
<dbReference type="Pfam" id="PF02515">
    <property type="entry name" value="CoA_transf_3"/>
    <property type="match status" value="1"/>
</dbReference>
<dbReference type="Proteomes" id="UP000184387">
    <property type="component" value="Unassembled WGS sequence"/>
</dbReference>
<evidence type="ECO:0000313" key="2">
    <source>
        <dbReference type="EMBL" id="SHJ39937.1"/>
    </source>
</evidence>
<gene>
    <name evidence="2" type="ORF">SAMN02745194_02468</name>
</gene>
<dbReference type="PANTHER" id="PTHR48207:SF3">
    <property type="entry name" value="SUCCINATE--HYDROXYMETHYLGLUTARATE COA-TRANSFERASE"/>
    <property type="match status" value="1"/>
</dbReference>
<dbReference type="GO" id="GO:0008410">
    <property type="term" value="F:CoA-transferase activity"/>
    <property type="evidence" value="ECO:0007669"/>
    <property type="project" value="TreeGrafter"/>
</dbReference>
<evidence type="ECO:0000256" key="1">
    <source>
        <dbReference type="ARBA" id="ARBA00022679"/>
    </source>
</evidence>
<dbReference type="InterPro" id="IPR003673">
    <property type="entry name" value="CoA-Trfase_fam_III"/>
</dbReference>
<sequence length="391" mass="41018">MSGPGNGPLQGVRVVEFCQVAAGPFCGMLLADMGADVVKVESPDGDGMRAWPPHREGYSENFASVNRNKRSVVLDLKQPSGAEAARRLIRSADVLVENSRPGVMDRLGLGFAAMHALHPALLYCSISAFGQTGPRRTEGGFDLTIQAMGGVMSVTGEPNGVPVKCGVPISDFSTGLYAAFAVASLLHETRATGTGRHIDMSMLGATLGVGALQTSEFFGNGRNPRPLGSAHPRNAPYQAFRAGDGHFVMAAGNNRLWQAACRVLGCEELAQDPRFASTALRAANQAALCAALQPYLDRQEVEPLLSALAAAGVPSGRINGYAEALADPQVAHMGWVQELELPGGGTTRSFGSPVVVDGHSAPIRRPPPALGEHTAEVLAEIGILQEDMDFA</sequence>
<dbReference type="Gene3D" id="3.30.1540.10">
    <property type="entry name" value="formyl-coa transferase, domain 3"/>
    <property type="match status" value="1"/>
</dbReference>
<dbReference type="SUPFAM" id="SSF89796">
    <property type="entry name" value="CoA-transferase family III (CaiB/BaiF)"/>
    <property type="match status" value="1"/>
</dbReference>
<organism evidence="2 3">
    <name type="scientific">Muricoccus roseus</name>
    <dbReference type="NCBI Taxonomy" id="198092"/>
    <lineage>
        <taxon>Bacteria</taxon>
        <taxon>Pseudomonadati</taxon>
        <taxon>Pseudomonadota</taxon>
        <taxon>Alphaproteobacteria</taxon>
        <taxon>Acetobacterales</taxon>
        <taxon>Roseomonadaceae</taxon>
        <taxon>Muricoccus</taxon>
    </lineage>
</organism>
<dbReference type="RefSeq" id="WP_073135118.1">
    <property type="nucleotide sequence ID" value="NZ_FQZF01000013.1"/>
</dbReference>
<evidence type="ECO:0000313" key="3">
    <source>
        <dbReference type="Proteomes" id="UP000184387"/>
    </source>
</evidence>
<dbReference type="InterPro" id="IPR050483">
    <property type="entry name" value="CoA-transferase_III_domain"/>
</dbReference>
<dbReference type="InterPro" id="IPR044855">
    <property type="entry name" value="CoA-Trfase_III_dom3_sf"/>
</dbReference>
<dbReference type="PANTHER" id="PTHR48207">
    <property type="entry name" value="SUCCINATE--HYDROXYMETHYLGLUTARATE COA-TRANSFERASE"/>
    <property type="match status" value="1"/>
</dbReference>
<dbReference type="AlphaFoldDB" id="A0A1M6IZV7"/>
<dbReference type="STRING" id="198092.SAMN02745194_02468"/>